<feature type="domain" description="MannoseP isomerase/GMP-like beta-helix" evidence="2">
    <location>
        <begin position="275"/>
        <end position="324"/>
    </location>
</feature>
<dbReference type="PANTHER" id="PTHR46390:SF1">
    <property type="entry name" value="MANNOSE-1-PHOSPHATE GUANYLYLTRANSFERASE"/>
    <property type="match status" value="1"/>
</dbReference>
<dbReference type="PANTHER" id="PTHR46390">
    <property type="entry name" value="MANNOSE-1-PHOSPHATE GUANYLYLTRANSFERASE"/>
    <property type="match status" value="1"/>
</dbReference>
<dbReference type="InterPro" id="IPR049577">
    <property type="entry name" value="GMPP_N"/>
</dbReference>
<dbReference type="CDD" id="cd02509">
    <property type="entry name" value="GDP-M1P_Guanylyltransferase"/>
    <property type="match status" value="1"/>
</dbReference>
<organism evidence="3 4">
    <name type="scientific">Echinicola strongylocentroti</name>
    <dbReference type="NCBI Taxonomy" id="1795355"/>
    <lineage>
        <taxon>Bacteria</taxon>
        <taxon>Pseudomonadati</taxon>
        <taxon>Bacteroidota</taxon>
        <taxon>Cytophagia</taxon>
        <taxon>Cytophagales</taxon>
        <taxon>Cyclobacteriaceae</taxon>
        <taxon>Echinicola</taxon>
    </lineage>
</organism>
<keyword evidence="3" id="KW-0548">Nucleotidyltransferase</keyword>
<keyword evidence="3" id="KW-0808">Transferase</keyword>
<dbReference type="RefSeq" id="WP_112782484.1">
    <property type="nucleotide sequence ID" value="NZ_CP030041.1"/>
</dbReference>
<dbReference type="SUPFAM" id="SSF53448">
    <property type="entry name" value="Nucleotide-diphospho-sugar transferases"/>
    <property type="match status" value="1"/>
</dbReference>
<dbReference type="Pfam" id="PF00483">
    <property type="entry name" value="NTP_transferase"/>
    <property type="match status" value="1"/>
</dbReference>
<protein>
    <submittedName>
        <fullName evidence="3">Mannose-1-phosphate guanylyltransferase</fullName>
    </submittedName>
</protein>
<dbReference type="InterPro" id="IPR029044">
    <property type="entry name" value="Nucleotide-diphossugar_trans"/>
</dbReference>
<sequence>MSSVVNVVLSGGVGSRLWPLSRKSRPKQYLPIFEGETLFQRTVSRNLELVDEVLIVGNKDNFELSRADMGKLNIDQYSELVEAAPRNTAAAIAFAAFQCKEDDVLFVTPSDHLISPGAAYESAVDRAVTLAQEGNIVTFGLQPTHPETGYGYIETAGEEVLGFHEKPGPERANAFFKSGQFLWNSGMFCFRAGMFLEELRRYEPQIFDHSYGAFLSKKGIYLPQQESTKIPSLSVDYAVMERSEKIKVVPSAFDWSDMGSFEAIYDYLKEKGHYLDDAGNMVIGTEKHIEFTGLSDTLLIFTNDAVLALKKENSQEVKEVFQRLENERPELVL</sequence>
<dbReference type="AlphaFoldDB" id="A0A2Z4IDT6"/>
<dbReference type="EMBL" id="CP030041">
    <property type="protein sequence ID" value="AWW29064.1"/>
    <property type="molecule type" value="Genomic_DNA"/>
</dbReference>
<dbReference type="GO" id="GO:0004475">
    <property type="term" value="F:mannose-1-phosphate guanylyltransferase (GTP) activity"/>
    <property type="evidence" value="ECO:0007669"/>
    <property type="project" value="InterPro"/>
</dbReference>
<dbReference type="Pfam" id="PF22640">
    <property type="entry name" value="ManC_GMP_beta-helix"/>
    <property type="match status" value="1"/>
</dbReference>
<dbReference type="OrthoDB" id="9806359at2"/>
<evidence type="ECO:0000259" key="1">
    <source>
        <dbReference type="Pfam" id="PF00483"/>
    </source>
</evidence>
<dbReference type="Gene3D" id="3.90.550.10">
    <property type="entry name" value="Spore Coat Polysaccharide Biosynthesis Protein SpsA, Chain A"/>
    <property type="match status" value="1"/>
</dbReference>
<dbReference type="InterPro" id="IPR005835">
    <property type="entry name" value="NTP_transferase_dom"/>
</dbReference>
<dbReference type="InterPro" id="IPR054566">
    <property type="entry name" value="ManC/GMP-like_b-helix"/>
</dbReference>
<gene>
    <name evidence="3" type="ORF">DN752_02320</name>
</gene>
<evidence type="ECO:0000259" key="2">
    <source>
        <dbReference type="Pfam" id="PF22640"/>
    </source>
</evidence>
<dbReference type="GO" id="GO:0009298">
    <property type="term" value="P:GDP-mannose biosynthetic process"/>
    <property type="evidence" value="ECO:0007669"/>
    <property type="project" value="TreeGrafter"/>
</dbReference>
<accession>A0A2Z4IDT6</accession>
<keyword evidence="4" id="KW-1185">Reference proteome</keyword>
<proteinExistence type="predicted"/>
<evidence type="ECO:0000313" key="4">
    <source>
        <dbReference type="Proteomes" id="UP000248688"/>
    </source>
</evidence>
<reference evidence="3 4" key="1">
    <citation type="submission" date="2018-06" db="EMBL/GenBank/DDBJ databases">
        <title>Echinicola strongylocentroti sp. nov., isolated from a sea urchin Strongylocentrotus intermedius.</title>
        <authorList>
            <person name="Bae S.S."/>
        </authorList>
    </citation>
    <scope>NUCLEOTIDE SEQUENCE [LARGE SCALE GENOMIC DNA]</scope>
    <source>
        <strain evidence="3 4">MEBiC08714</strain>
    </source>
</reference>
<name>A0A2Z4IDT6_9BACT</name>
<evidence type="ECO:0000313" key="3">
    <source>
        <dbReference type="EMBL" id="AWW29064.1"/>
    </source>
</evidence>
<dbReference type="Proteomes" id="UP000248688">
    <property type="component" value="Chromosome"/>
</dbReference>
<dbReference type="InterPro" id="IPR051161">
    <property type="entry name" value="Mannose-6P_isomerase_type2"/>
</dbReference>
<dbReference type="KEGG" id="est:DN752_02320"/>
<dbReference type="SUPFAM" id="SSF159283">
    <property type="entry name" value="Guanosine diphospho-D-mannose pyrophosphorylase/mannose-6-phosphate isomerase linker domain"/>
    <property type="match status" value="1"/>
</dbReference>
<feature type="domain" description="Nucleotidyl transferase" evidence="1">
    <location>
        <begin position="6"/>
        <end position="267"/>
    </location>
</feature>